<dbReference type="AlphaFoldDB" id="A0A4S9U7N9"/>
<feature type="transmembrane region" description="Helical" evidence="2">
    <location>
        <begin position="378"/>
        <end position="400"/>
    </location>
</feature>
<reference evidence="3 4" key="1">
    <citation type="submission" date="2018-10" db="EMBL/GenBank/DDBJ databases">
        <title>Fifty Aureobasidium pullulans genomes reveal a recombining polyextremotolerant generalist.</title>
        <authorList>
            <person name="Gostincar C."/>
            <person name="Turk M."/>
            <person name="Zajc J."/>
            <person name="Gunde-Cimerman N."/>
        </authorList>
    </citation>
    <scope>NUCLEOTIDE SEQUENCE [LARGE SCALE GENOMIC DNA]</scope>
    <source>
        <strain evidence="3 4">EXF-4256</strain>
    </source>
</reference>
<evidence type="ECO:0000256" key="2">
    <source>
        <dbReference type="SAM" id="Phobius"/>
    </source>
</evidence>
<keyword evidence="2" id="KW-1133">Transmembrane helix</keyword>
<feature type="compositionally biased region" description="Polar residues" evidence="1">
    <location>
        <begin position="596"/>
        <end position="610"/>
    </location>
</feature>
<comment type="caution">
    <text evidence="3">The sequence shown here is derived from an EMBL/GenBank/DDBJ whole genome shotgun (WGS) entry which is preliminary data.</text>
</comment>
<protein>
    <recommendedName>
        <fullName evidence="5">Pre-mRNA splicing factor CLF1</fullName>
    </recommendedName>
</protein>
<feature type="compositionally biased region" description="Low complexity" evidence="1">
    <location>
        <begin position="339"/>
        <end position="363"/>
    </location>
</feature>
<sequence>MAAPLPKKALAGHCSVIDNNTLYVLSPDSFQALPLVENATWTSMDMGKAVTGPTCLRAVPNGDDSQAALYVVGGTSDDSSYGGLQRYIFSNKSWETLDLPTEDMKGRTNHGAAYLNDSSSILVYAGSRTDDDQLSSQTFVISTEKPFNIESFTSEAPAVSNPILLPWDDSSAVMLGGSKSNTGIWAFSKSSSWTRLETNLTSALPDGAKGALVTGDDGSKVLTVYDATASPNDVTQLVLLDADGQPASNGQTVGDFTSQPSSRKRKRGLTLDSWPTYNSSSAPSVKRSDYSVAQNDQGTLAVISGGNDDTPVNVFNQTSNSWVSNEVLFGDSQIPLTTTSASTSSALPTSTSAQASATSSAAAKPKNSGDGGAHTRKVLGITLGLLFGLAAVLIIALLLVRRRKQQQKKTKFNDDKADRMSFQDRGASFMKEAGGGGGVSEAPPQLPKPNIGSYDPRSSFAILAGKLGADRFSQRFSRYGASEKTPVNSSTNPYADLQPPKTAYGHQANDSSSSLAIISGKYGKNHNRSNGEKGSFESTTKLVRSPTSPQSFDDRMEMESMNSQTPRLQSARGPAPPMPTLRAVPNQNKEDDMQTKRSSGWSRYFANQSDGGAYDPAAQHSPNLTASPNLSVSDYTPSRGPSQLVRNPSAMVAPLDVEPKGHLHPADAHQHRLSVVGMGRPSFSHSVEDFSARGQSFDMVEGQRADFHTGQSLESQGYLGDARESFASSRRHSSSSVASSQFFSHHDEWTPVNGDATIATAHATNTAQGVNRKAPNSPAVKEVHIPPSPAVSASAFPRPPSSAYTSDPDRDSRMTGFEAPNALGRALSPPAAVAIPGPAARGNSGGGFFPGSGTRAMHDRPAPNPGLAGSARKIGALHPGTLAALRFTPERAAPQPPIAQSGLGIHNPDENRDSSATIWPSATGAMTQRDREEAFRQRLEAERMEKERLDRQGAGARKTQASDISWVDIGQN</sequence>
<feature type="compositionally biased region" description="Polar residues" evidence="1">
    <location>
        <begin position="914"/>
        <end position="926"/>
    </location>
</feature>
<feature type="region of interest" description="Disordered" evidence="1">
    <location>
        <begin position="901"/>
        <end position="972"/>
    </location>
</feature>
<keyword evidence="2" id="KW-0472">Membrane</keyword>
<gene>
    <name evidence="3" type="ORF">D6C94_08064</name>
</gene>
<proteinExistence type="predicted"/>
<keyword evidence="2" id="KW-0812">Transmembrane</keyword>
<feature type="region of interest" description="Disordered" evidence="1">
    <location>
        <begin position="844"/>
        <end position="870"/>
    </location>
</feature>
<feature type="compositionally biased region" description="Polar residues" evidence="1">
    <location>
        <begin position="536"/>
        <end position="551"/>
    </location>
</feature>
<accession>A0A4S9U7N9</accession>
<feature type="region of interest" description="Disordered" evidence="1">
    <location>
        <begin position="245"/>
        <end position="291"/>
    </location>
</feature>
<feature type="compositionally biased region" description="Polar residues" evidence="1">
    <location>
        <begin position="273"/>
        <end position="283"/>
    </location>
</feature>
<feature type="compositionally biased region" description="Basic and acidic residues" evidence="1">
    <location>
        <begin position="928"/>
        <end position="951"/>
    </location>
</feature>
<evidence type="ECO:0000313" key="4">
    <source>
        <dbReference type="Proteomes" id="UP000305064"/>
    </source>
</evidence>
<dbReference type="InterPro" id="IPR015915">
    <property type="entry name" value="Kelch-typ_b-propeller"/>
</dbReference>
<feature type="region of interest" description="Disordered" evidence="1">
    <location>
        <begin position="339"/>
        <end position="372"/>
    </location>
</feature>
<evidence type="ECO:0000313" key="3">
    <source>
        <dbReference type="EMBL" id="THY71049.1"/>
    </source>
</evidence>
<feature type="compositionally biased region" description="Polar residues" evidence="1">
    <location>
        <begin position="246"/>
        <end position="261"/>
    </location>
</feature>
<evidence type="ECO:0000256" key="1">
    <source>
        <dbReference type="SAM" id="MobiDB-lite"/>
    </source>
</evidence>
<feature type="region of interest" description="Disordered" evidence="1">
    <location>
        <begin position="763"/>
        <end position="823"/>
    </location>
</feature>
<dbReference type="SUPFAM" id="SSF117281">
    <property type="entry name" value="Kelch motif"/>
    <property type="match status" value="1"/>
</dbReference>
<feature type="region of interest" description="Disordered" evidence="1">
    <location>
        <begin position="521"/>
        <end position="646"/>
    </location>
</feature>
<dbReference type="Proteomes" id="UP000305064">
    <property type="component" value="Unassembled WGS sequence"/>
</dbReference>
<organism evidence="3 4">
    <name type="scientific">Aureobasidium pullulans</name>
    <name type="common">Black yeast</name>
    <name type="synonym">Pullularia pullulans</name>
    <dbReference type="NCBI Taxonomy" id="5580"/>
    <lineage>
        <taxon>Eukaryota</taxon>
        <taxon>Fungi</taxon>
        <taxon>Dikarya</taxon>
        <taxon>Ascomycota</taxon>
        <taxon>Pezizomycotina</taxon>
        <taxon>Dothideomycetes</taxon>
        <taxon>Dothideomycetidae</taxon>
        <taxon>Dothideales</taxon>
        <taxon>Saccotheciaceae</taxon>
        <taxon>Aureobasidium</taxon>
    </lineage>
</organism>
<dbReference type="Gene3D" id="2.120.10.80">
    <property type="entry name" value="Kelch-type beta propeller"/>
    <property type="match status" value="1"/>
</dbReference>
<feature type="compositionally biased region" description="Polar residues" evidence="1">
    <location>
        <begin position="620"/>
        <end position="646"/>
    </location>
</feature>
<evidence type="ECO:0008006" key="5">
    <source>
        <dbReference type="Google" id="ProtNLM"/>
    </source>
</evidence>
<dbReference type="EMBL" id="QZBJ01000065">
    <property type="protein sequence ID" value="THY71049.1"/>
    <property type="molecule type" value="Genomic_DNA"/>
</dbReference>
<name>A0A4S9U7N9_AURPU</name>